<accession>Q116Y8</accession>
<dbReference type="EMBL" id="CP000393">
    <property type="protein sequence ID" value="ABG50436.1"/>
    <property type="molecule type" value="Genomic_DNA"/>
</dbReference>
<proteinExistence type="predicted"/>
<dbReference type="PANTHER" id="PTHR43591:SF24">
    <property type="entry name" value="2-METHOXY-6-POLYPRENYL-1,4-BENZOQUINOL METHYLASE, MITOCHONDRIAL"/>
    <property type="match status" value="1"/>
</dbReference>
<keyword evidence="2" id="KW-0489">Methyltransferase</keyword>
<dbReference type="KEGG" id="ter:Tery_1067"/>
<dbReference type="AlphaFoldDB" id="Q116Y8"/>
<dbReference type="Pfam" id="PF08241">
    <property type="entry name" value="Methyltransf_11"/>
    <property type="match status" value="1"/>
</dbReference>
<dbReference type="SUPFAM" id="SSF53335">
    <property type="entry name" value="S-adenosyl-L-methionine-dependent methyltransferases"/>
    <property type="match status" value="1"/>
</dbReference>
<dbReference type="eggNOG" id="COG2226">
    <property type="taxonomic scope" value="Bacteria"/>
</dbReference>
<dbReference type="InterPro" id="IPR029063">
    <property type="entry name" value="SAM-dependent_MTases_sf"/>
</dbReference>
<evidence type="ECO:0000259" key="1">
    <source>
        <dbReference type="Pfam" id="PF08241"/>
    </source>
</evidence>
<organism evidence="2">
    <name type="scientific">Trichodesmium erythraeum (strain IMS101)</name>
    <dbReference type="NCBI Taxonomy" id="203124"/>
    <lineage>
        <taxon>Bacteria</taxon>
        <taxon>Bacillati</taxon>
        <taxon>Cyanobacteriota</taxon>
        <taxon>Cyanophyceae</taxon>
        <taxon>Oscillatoriophycideae</taxon>
        <taxon>Oscillatoriales</taxon>
        <taxon>Microcoleaceae</taxon>
        <taxon>Trichodesmium</taxon>
    </lineage>
</organism>
<sequence>MSNSIKKFREFEYNAWQKSVDQYDSSFASLTNQMIQPLLNAVNAKKGNKILDIATGPGYVATDAAKRECNVIGLDFSDGMLNKAKQLNPDLEFIQGGAEFLPFENEEFDAVVMNFGILHLAEPQKAINEAFRVLRYAGKFAFTAWDIMDKCIGMKLVYEVVKAHGNLEVSLPEGPPFFYFSEEQNCIYGLKNAGFSSPLVSKFSLAWELANADEWFDAFYKGAPRTGALLRSQAQENIADIKAAFHQISQPYVDKNTLILPMSALVASGTKM</sequence>
<dbReference type="GO" id="GO:0032259">
    <property type="term" value="P:methylation"/>
    <property type="evidence" value="ECO:0007669"/>
    <property type="project" value="UniProtKB-KW"/>
</dbReference>
<evidence type="ECO:0000313" key="2">
    <source>
        <dbReference type="EMBL" id="ABG50436.1"/>
    </source>
</evidence>
<dbReference type="GO" id="GO:0008757">
    <property type="term" value="F:S-adenosylmethionine-dependent methyltransferase activity"/>
    <property type="evidence" value="ECO:0007669"/>
    <property type="project" value="InterPro"/>
</dbReference>
<keyword evidence="2" id="KW-0808">Transferase</keyword>
<reference evidence="2" key="1">
    <citation type="submission" date="2006-06" db="EMBL/GenBank/DDBJ databases">
        <title>Complete sequence of Trichodesmium erythraeum IMS101.</title>
        <authorList>
            <consortium name="US DOE Joint Genome Institute"/>
            <person name="Copeland A."/>
            <person name="Lucas S."/>
            <person name="Lapidus A."/>
            <person name="Barry K."/>
            <person name="Detter J.C."/>
            <person name="Glavina del Rio T."/>
            <person name="Hammon N."/>
            <person name="Israni S."/>
            <person name="Dalin E."/>
            <person name="Tice H."/>
            <person name="Pitluck S."/>
            <person name="Kiss H."/>
            <person name="Munk A.C."/>
            <person name="Brettin T."/>
            <person name="Bruce D."/>
            <person name="Han C."/>
            <person name="Tapia R."/>
            <person name="Gilna P."/>
            <person name="Schmutz J."/>
            <person name="Larimer F."/>
            <person name="Land M."/>
            <person name="Hauser L."/>
            <person name="Kyrpides N."/>
            <person name="Kim E."/>
            <person name="Richardson P."/>
        </authorList>
    </citation>
    <scope>NUCLEOTIDE SEQUENCE [LARGE SCALE GENOMIC DNA]</scope>
    <source>
        <strain evidence="2">IMS101</strain>
    </source>
</reference>
<protein>
    <submittedName>
        <fullName evidence="2">Methyltransferase type 11</fullName>
    </submittedName>
</protein>
<feature type="domain" description="Methyltransferase type 11" evidence="1">
    <location>
        <begin position="51"/>
        <end position="142"/>
    </location>
</feature>
<dbReference type="PANTHER" id="PTHR43591">
    <property type="entry name" value="METHYLTRANSFERASE"/>
    <property type="match status" value="1"/>
</dbReference>
<dbReference type="OrthoDB" id="448116at2"/>
<dbReference type="InterPro" id="IPR013216">
    <property type="entry name" value="Methyltransf_11"/>
</dbReference>
<dbReference type="Gene3D" id="3.40.50.150">
    <property type="entry name" value="Vaccinia Virus protein VP39"/>
    <property type="match status" value="1"/>
</dbReference>
<name>Q116Y8_TRIEI</name>
<dbReference type="HOGENOM" id="CLU_037990_2_3_3"/>
<dbReference type="RefSeq" id="WP_011610822.1">
    <property type="nucleotide sequence ID" value="NC_008312.1"/>
</dbReference>
<dbReference type="CDD" id="cd02440">
    <property type="entry name" value="AdoMet_MTases"/>
    <property type="match status" value="1"/>
</dbReference>
<dbReference type="STRING" id="203124.Tery_1067"/>
<gene>
    <name evidence="2" type="ordered locus">Tery_1067</name>
</gene>